<dbReference type="Proteomes" id="UP001057085">
    <property type="component" value="Segment"/>
</dbReference>
<organism evidence="1 2">
    <name type="scientific">Rhodococcus phage Mbo4</name>
    <dbReference type="NCBI Taxonomy" id="2936912"/>
    <lineage>
        <taxon>Viruses</taxon>
        <taxon>Duplodnaviria</taxon>
        <taxon>Heunggongvirae</taxon>
        <taxon>Uroviricota</taxon>
        <taxon>Caudoviricetes</taxon>
        <taxon>Mboquatrovirus</taxon>
        <taxon>Mboquatrovirus Mbo4</taxon>
    </lineage>
</organism>
<name>A0A9E7IGV5_9CAUD</name>
<dbReference type="EMBL" id="ON191532">
    <property type="protein sequence ID" value="URG17553.1"/>
    <property type="molecule type" value="Genomic_DNA"/>
</dbReference>
<protein>
    <submittedName>
        <fullName evidence="1">Uncharacterized protein</fullName>
    </submittedName>
</protein>
<evidence type="ECO:0000313" key="1">
    <source>
        <dbReference type="EMBL" id="URG17553.1"/>
    </source>
</evidence>
<evidence type="ECO:0000313" key="2">
    <source>
        <dbReference type="Proteomes" id="UP001057085"/>
    </source>
</evidence>
<gene>
    <name evidence="1" type="ORF">Mbo4_063</name>
</gene>
<proteinExistence type="predicted"/>
<sequence length="153" mass="16587">MPKGQFAFAVLRPLKLPARQRHRPRCEPPADHGIESAQHVVCTAQLRAGLNHGRGGPMPDTNPLDQRTGHGQWTAVMRPAIGILWVSDSGAIGFQPTTNVDPTPVTTLIETYQAAGKDAAATFADLAAAIGSRIETGRLDDWRAERGRYRSRA</sequence>
<accession>A0A9E7IGV5</accession>
<reference evidence="1" key="1">
    <citation type="submission" date="2022-04" db="EMBL/GenBank/DDBJ databases">
        <authorList>
            <person name="Hwangbo M."/>
            <person name="Wang B."/>
            <person name="Yang S.-H."/>
            <person name="Gill J.J."/>
            <person name="Chu K.-H."/>
            <person name="Young R."/>
        </authorList>
    </citation>
    <scope>NUCLEOTIDE SEQUENCE</scope>
</reference>
<keyword evidence="2" id="KW-1185">Reference proteome</keyword>